<dbReference type="EMBL" id="CAUYUJ010017698">
    <property type="protein sequence ID" value="CAK0877072.1"/>
    <property type="molecule type" value="Genomic_DNA"/>
</dbReference>
<sequence length="156" mass="16938">RRLELVEGTFHALSPAPDAYSPKSLQSSCAMSMPRVKREAADPIPAPNRNSPQGPGDYSPRFEAASASAPQPRPLAGRSAKNQRSGGGQSNKRSRKELLHEETVEAMKAKGYLQPKPPLFVPEGPQWSLGRYRAPTFLKVPGEPREEMLGSVSSFG</sequence>
<evidence type="ECO:0000313" key="3">
    <source>
        <dbReference type="Proteomes" id="UP001189429"/>
    </source>
</evidence>
<name>A0ABN9VU61_9DINO</name>
<feature type="region of interest" description="Disordered" evidence="1">
    <location>
        <begin position="1"/>
        <end position="100"/>
    </location>
</feature>
<gene>
    <name evidence="2" type="ORF">PCOR1329_LOCUS61226</name>
</gene>
<accession>A0ABN9VU61</accession>
<proteinExistence type="predicted"/>
<reference evidence="2" key="1">
    <citation type="submission" date="2023-10" db="EMBL/GenBank/DDBJ databases">
        <authorList>
            <person name="Chen Y."/>
            <person name="Shah S."/>
            <person name="Dougan E. K."/>
            <person name="Thang M."/>
            <person name="Chan C."/>
        </authorList>
    </citation>
    <scope>NUCLEOTIDE SEQUENCE [LARGE SCALE GENOMIC DNA]</scope>
</reference>
<dbReference type="Proteomes" id="UP001189429">
    <property type="component" value="Unassembled WGS sequence"/>
</dbReference>
<organism evidence="2 3">
    <name type="scientific">Prorocentrum cordatum</name>
    <dbReference type="NCBI Taxonomy" id="2364126"/>
    <lineage>
        <taxon>Eukaryota</taxon>
        <taxon>Sar</taxon>
        <taxon>Alveolata</taxon>
        <taxon>Dinophyceae</taxon>
        <taxon>Prorocentrales</taxon>
        <taxon>Prorocentraceae</taxon>
        <taxon>Prorocentrum</taxon>
    </lineage>
</organism>
<protein>
    <submittedName>
        <fullName evidence="2">Uncharacterized protein</fullName>
    </submittedName>
</protein>
<evidence type="ECO:0000256" key="1">
    <source>
        <dbReference type="SAM" id="MobiDB-lite"/>
    </source>
</evidence>
<keyword evidence="3" id="KW-1185">Reference proteome</keyword>
<feature type="non-terminal residue" evidence="2">
    <location>
        <position position="1"/>
    </location>
</feature>
<comment type="caution">
    <text evidence="2">The sequence shown here is derived from an EMBL/GenBank/DDBJ whole genome shotgun (WGS) entry which is preliminary data.</text>
</comment>
<evidence type="ECO:0000313" key="2">
    <source>
        <dbReference type="EMBL" id="CAK0877072.1"/>
    </source>
</evidence>